<keyword evidence="2" id="KW-1185">Reference proteome</keyword>
<evidence type="ECO:0000313" key="2">
    <source>
        <dbReference type="Proteomes" id="UP000598174"/>
    </source>
</evidence>
<evidence type="ECO:0008006" key="3">
    <source>
        <dbReference type="Google" id="ProtNLM"/>
    </source>
</evidence>
<proteinExistence type="predicted"/>
<dbReference type="AlphaFoldDB" id="A0A919J062"/>
<organism evidence="1 2">
    <name type="scientific">Paractinoplanes ferrugineus</name>
    <dbReference type="NCBI Taxonomy" id="113564"/>
    <lineage>
        <taxon>Bacteria</taxon>
        <taxon>Bacillati</taxon>
        <taxon>Actinomycetota</taxon>
        <taxon>Actinomycetes</taxon>
        <taxon>Micromonosporales</taxon>
        <taxon>Micromonosporaceae</taxon>
        <taxon>Paractinoplanes</taxon>
    </lineage>
</organism>
<sequence length="363" mass="40172">MHMPSLFAPKVPDNKANPLFLNFRDSPAFRPARVLMDAIYSQYRDKDGSFIQEFQTRGFSARVWELSLFAYLQEAELEIDESFVFPDYVITAPHPMAIEAATSQPAENAPKVQSAAVSSVVPSDLVEGQRELVFQVAKALRRKLLHRNAAGLAYWQHPHTAGRPFVIAVEAFHNSSSLFYSDAVIIQYLYGQRPVGEHDELGTLTIKSESIGTHHWKGREIPSGLFDLPEAADLSAVLFSNGSTVSQFNRIAVQEGIGLSEKIIVMRLGTCLNRDPNASEPAPFEYIVGEADAPYESFSQVLTVMHNPNAKVPLPDGAFPNVAECRLEDDGRLSVISSGFHPFTSITQILTSAKRHEGEVDEQ</sequence>
<accession>A0A919J062</accession>
<name>A0A919J062_9ACTN</name>
<protein>
    <recommendedName>
        <fullName evidence="3">Glycosaminoglycan attachment site</fullName>
    </recommendedName>
</protein>
<comment type="caution">
    <text evidence="1">The sequence shown here is derived from an EMBL/GenBank/DDBJ whole genome shotgun (WGS) entry which is preliminary data.</text>
</comment>
<dbReference type="EMBL" id="BOMM01000029">
    <property type="protein sequence ID" value="GIE11630.1"/>
    <property type="molecule type" value="Genomic_DNA"/>
</dbReference>
<dbReference type="Proteomes" id="UP000598174">
    <property type="component" value="Unassembled WGS sequence"/>
</dbReference>
<evidence type="ECO:0000313" key="1">
    <source>
        <dbReference type="EMBL" id="GIE11630.1"/>
    </source>
</evidence>
<reference evidence="1" key="1">
    <citation type="submission" date="2021-01" db="EMBL/GenBank/DDBJ databases">
        <title>Whole genome shotgun sequence of Actinoplanes ferrugineus NBRC 15555.</title>
        <authorList>
            <person name="Komaki H."/>
            <person name="Tamura T."/>
        </authorList>
    </citation>
    <scope>NUCLEOTIDE SEQUENCE</scope>
    <source>
        <strain evidence="1">NBRC 15555</strain>
    </source>
</reference>
<gene>
    <name evidence="1" type="ORF">Afe05nite_34700</name>
</gene>